<gene>
    <name evidence="2" type="ORF">ANCCEY_06392</name>
</gene>
<feature type="coiled-coil region" evidence="1">
    <location>
        <begin position="12"/>
        <end position="102"/>
    </location>
</feature>
<protein>
    <submittedName>
        <fullName evidence="2">Uncharacterized protein</fullName>
    </submittedName>
</protein>
<evidence type="ECO:0000256" key="1">
    <source>
        <dbReference type="SAM" id="Coils"/>
    </source>
</evidence>
<feature type="non-terminal residue" evidence="2">
    <location>
        <position position="1"/>
    </location>
</feature>
<accession>A0A0D6M3M3</accession>
<keyword evidence="1" id="KW-0175">Coiled coil</keyword>
<keyword evidence="3" id="KW-1185">Reference proteome</keyword>
<evidence type="ECO:0000313" key="3">
    <source>
        <dbReference type="Proteomes" id="UP000054495"/>
    </source>
</evidence>
<organism evidence="2 3">
    <name type="scientific">Ancylostoma ceylanicum</name>
    <dbReference type="NCBI Taxonomy" id="53326"/>
    <lineage>
        <taxon>Eukaryota</taxon>
        <taxon>Metazoa</taxon>
        <taxon>Ecdysozoa</taxon>
        <taxon>Nematoda</taxon>
        <taxon>Chromadorea</taxon>
        <taxon>Rhabditida</taxon>
        <taxon>Rhabditina</taxon>
        <taxon>Rhabditomorpha</taxon>
        <taxon>Strongyloidea</taxon>
        <taxon>Ancylostomatidae</taxon>
        <taxon>Ancylostomatinae</taxon>
        <taxon>Ancylostoma</taxon>
    </lineage>
</organism>
<dbReference type="AlphaFoldDB" id="A0A0D6M3M3"/>
<evidence type="ECO:0000313" key="2">
    <source>
        <dbReference type="EMBL" id="EPB74492.1"/>
    </source>
</evidence>
<proteinExistence type="predicted"/>
<sequence length="142" mass="16348">LLQLSAQFNDDLKTALSGNSALEERVRELSQNHRKEREKCEKQLQDVNNICSMLESDIKKLTTKYQMREELIELKSARQHEQNELRDEVALLREQIGEERNAKLAMERDLLAQVNHLQTQLGIAASKVSTFCATLYQPLTHG</sequence>
<dbReference type="Proteomes" id="UP000054495">
    <property type="component" value="Unassembled WGS sequence"/>
</dbReference>
<dbReference type="EMBL" id="KE124940">
    <property type="protein sequence ID" value="EPB74492.1"/>
    <property type="molecule type" value="Genomic_DNA"/>
</dbReference>
<reference evidence="2 3" key="1">
    <citation type="submission" date="2013-05" db="EMBL/GenBank/DDBJ databases">
        <title>Draft genome of the parasitic nematode Anyclostoma ceylanicum.</title>
        <authorList>
            <person name="Mitreva M."/>
        </authorList>
    </citation>
    <scope>NUCLEOTIDE SEQUENCE [LARGE SCALE GENOMIC DNA]</scope>
</reference>
<name>A0A0D6M3M3_9BILA</name>